<dbReference type="Pfam" id="PF00106">
    <property type="entry name" value="adh_short"/>
    <property type="match status" value="1"/>
</dbReference>
<evidence type="ECO:0000256" key="2">
    <source>
        <dbReference type="ARBA" id="ARBA00023002"/>
    </source>
</evidence>
<reference evidence="4 5" key="1">
    <citation type="submission" date="2016-10" db="EMBL/GenBank/DDBJ databases">
        <authorList>
            <person name="de Groot N.N."/>
        </authorList>
    </citation>
    <scope>NUCLEOTIDE SEQUENCE [LARGE SCALE GENOMIC DNA]</scope>
    <source>
        <strain evidence="4 5">DSM 21632</strain>
    </source>
</reference>
<dbReference type="FunFam" id="3.40.50.720:FF:000173">
    <property type="entry name" value="3-oxoacyl-[acyl-carrier protein] reductase"/>
    <property type="match status" value="1"/>
</dbReference>
<evidence type="ECO:0000256" key="1">
    <source>
        <dbReference type="ARBA" id="ARBA00006484"/>
    </source>
</evidence>
<dbReference type="AlphaFoldDB" id="A0A1G8JCI0"/>
<dbReference type="EMBL" id="FNDK01000031">
    <property type="protein sequence ID" value="SDI28886.1"/>
    <property type="molecule type" value="Genomic_DNA"/>
</dbReference>
<evidence type="ECO:0000313" key="5">
    <source>
        <dbReference type="Proteomes" id="UP000199163"/>
    </source>
</evidence>
<keyword evidence="5" id="KW-1185">Reference proteome</keyword>
<dbReference type="PRINTS" id="PR00081">
    <property type="entry name" value="GDHRDH"/>
</dbReference>
<protein>
    <submittedName>
        <fullName evidence="4">3-oxoacyl-[acyl-carrier protein] reductase</fullName>
    </submittedName>
</protein>
<proteinExistence type="inferred from homology"/>
<dbReference type="GO" id="GO:0016491">
    <property type="term" value="F:oxidoreductase activity"/>
    <property type="evidence" value="ECO:0007669"/>
    <property type="project" value="UniProtKB-KW"/>
</dbReference>
<keyword evidence="2" id="KW-0560">Oxidoreductase</keyword>
<gene>
    <name evidence="4" type="ORF">SAMN05192534_13124</name>
</gene>
<organism evidence="4 5">
    <name type="scientific">Alteribacillus persepolensis</name>
    <dbReference type="NCBI Taxonomy" id="568899"/>
    <lineage>
        <taxon>Bacteria</taxon>
        <taxon>Bacillati</taxon>
        <taxon>Bacillota</taxon>
        <taxon>Bacilli</taxon>
        <taxon>Bacillales</taxon>
        <taxon>Bacillaceae</taxon>
        <taxon>Alteribacillus</taxon>
    </lineage>
</organism>
<name>A0A1G8JCI0_9BACI</name>
<dbReference type="Proteomes" id="UP000199163">
    <property type="component" value="Unassembled WGS sequence"/>
</dbReference>
<dbReference type="InterPro" id="IPR050259">
    <property type="entry name" value="SDR"/>
</dbReference>
<evidence type="ECO:0000256" key="3">
    <source>
        <dbReference type="RuleBase" id="RU000363"/>
    </source>
</evidence>
<comment type="similarity">
    <text evidence="1 3">Belongs to the short-chain dehydrogenases/reductases (SDR) family.</text>
</comment>
<dbReference type="SUPFAM" id="SSF51735">
    <property type="entry name" value="NAD(P)-binding Rossmann-fold domains"/>
    <property type="match status" value="1"/>
</dbReference>
<dbReference type="NCBIfam" id="NF009466">
    <property type="entry name" value="PRK12826.1-2"/>
    <property type="match status" value="1"/>
</dbReference>
<dbReference type="PRINTS" id="PR00080">
    <property type="entry name" value="SDRFAMILY"/>
</dbReference>
<dbReference type="InterPro" id="IPR036291">
    <property type="entry name" value="NAD(P)-bd_dom_sf"/>
</dbReference>
<accession>A0A1G8JCI0</accession>
<sequence length="252" mass="27939">MNLDGFGRVAIVTGAAQGLGKSIAFELLEDGKRVVFVDINFEGLKAIQEKEIAGEYKKNALFLKVDVRNREDIFECVEKVLDHWGRIDILVNNAGIRKETQIDDITDEEWELLLSVNLTGTFKFSQAVIQTMRDQQWGRIINISSYAGQSGPLTSGAHYSASKAGQLALTKVFARELAKDHITVNAIAPAVVKSPEMEKMDKEKMNEIIDTIPIGRIGEKVEVSKLVLYLSSEFAIYITGATFDINGGLLMR</sequence>
<dbReference type="InterPro" id="IPR002347">
    <property type="entry name" value="SDR_fam"/>
</dbReference>
<dbReference type="OrthoDB" id="9803333at2"/>
<dbReference type="PANTHER" id="PTHR42879">
    <property type="entry name" value="3-OXOACYL-(ACYL-CARRIER-PROTEIN) REDUCTASE"/>
    <property type="match status" value="1"/>
</dbReference>
<dbReference type="PANTHER" id="PTHR42879:SF2">
    <property type="entry name" value="3-OXOACYL-[ACYL-CARRIER-PROTEIN] REDUCTASE FABG"/>
    <property type="match status" value="1"/>
</dbReference>
<dbReference type="Gene3D" id="3.40.50.720">
    <property type="entry name" value="NAD(P)-binding Rossmann-like Domain"/>
    <property type="match status" value="1"/>
</dbReference>
<evidence type="ECO:0000313" key="4">
    <source>
        <dbReference type="EMBL" id="SDI28886.1"/>
    </source>
</evidence>
<dbReference type="RefSeq" id="WP_091276381.1">
    <property type="nucleotide sequence ID" value="NZ_FNDK01000031.1"/>
</dbReference>
<dbReference type="STRING" id="568899.SAMN05192534_13124"/>